<keyword evidence="3" id="KW-0624">Polysaccharide degradation</keyword>
<dbReference type="GO" id="GO:0045493">
    <property type="term" value="P:xylan catabolic process"/>
    <property type="evidence" value="ECO:0007669"/>
    <property type="project" value="UniProtKB-KW"/>
</dbReference>
<keyword evidence="1" id="KW-0378">Hydrolase</keyword>
<dbReference type="Pfam" id="PF00331">
    <property type="entry name" value="Glyco_hydro_10"/>
    <property type="match status" value="1"/>
</dbReference>
<proteinExistence type="predicted"/>
<dbReference type="Gene3D" id="3.20.20.80">
    <property type="entry name" value="Glycosidases"/>
    <property type="match status" value="1"/>
</dbReference>
<accession>Q7TM42</accession>
<feature type="non-terminal residue" evidence="5">
    <location>
        <position position="129"/>
    </location>
</feature>
<protein>
    <submittedName>
        <fullName evidence="5">Putative xylanase</fullName>
    </submittedName>
</protein>
<dbReference type="SUPFAM" id="SSF51445">
    <property type="entry name" value="(Trans)glycosidases"/>
    <property type="match status" value="1"/>
</dbReference>
<evidence type="ECO:0000313" key="5">
    <source>
        <dbReference type="EMBL" id="AAP87477.1"/>
    </source>
</evidence>
<dbReference type="InterPro" id="IPR017853">
    <property type="entry name" value="GH"/>
</dbReference>
<dbReference type="AlphaFoldDB" id="Q7TM42"/>
<keyword evidence="2" id="KW-0119">Carbohydrate metabolism</keyword>
<feature type="domain" description="GH10" evidence="4">
    <location>
        <begin position="1"/>
        <end position="129"/>
    </location>
</feature>
<name>Q7TM42_9ZZZZ</name>
<dbReference type="PROSITE" id="PS51760">
    <property type="entry name" value="GH10_2"/>
    <property type="match status" value="1"/>
</dbReference>
<keyword evidence="5" id="KW-0858">Xylan degradation</keyword>
<evidence type="ECO:0000256" key="3">
    <source>
        <dbReference type="ARBA" id="ARBA00023326"/>
    </source>
</evidence>
<evidence type="ECO:0000256" key="1">
    <source>
        <dbReference type="ARBA" id="ARBA00022801"/>
    </source>
</evidence>
<sequence>RGHTVVWHSQTPDWFFQHDDGTWLTDSPADQAILRQRMHDHINDVARYLSDKYGAFGSDTNPLYAFDVVNEAVSDGTNDPDGLRQNHWYQVLGEGFIEQAFQDANEAFNDTYAADGVSHPVTLSHNDYN</sequence>
<feature type="non-terminal residue" evidence="5">
    <location>
        <position position="1"/>
    </location>
</feature>
<dbReference type="EMBL" id="AF427379">
    <property type="protein sequence ID" value="AAP87477.1"/>
    <property type="molecule type" value="Genomic_DNA"/>
</dbReference>
<dbReference type="GO" id="GO:0004553">
    <property type="term" value="F:hydrolase activity, hydrolyzing O-glycosyl compounds"/>
    <property type="evidence" value="ECO:0007669"/>
    <property type="project" value="InterPro"/>
</dbReference>
<dbReference type="InterPro" id="IPR001000">
    <property type="entry name" value="GH10_dom"/>
</dbReference>
<organism evidence="5">
    <name type="scientific">uncultured organism</name>
    <dbReference type="NCBI Taxonomy" id="155900"/>
    <lineage>
        <taxon>unclassified sequences</taxon>
        <taxon>environmental samples</taxon>
    </lineage>
</organism>
<evidence type="ECO:0000259" key="4">
    <source>
        <dbReference type="PROSITE" id="PS51760"/>
    </source>
</evidence>
<evidence type="ECO:0000256" key="2">
    <source>
        <dbReference type="ARBA" id="ARBA00023277"/>
    </source>
</evidence>
<reference evidence="5" key="1">
    <citation type="submission" date="2001-10" db="EMBL/GenBank/DDBJ databases">
        <title>Retrieval of novel DNA sequences encoding xylanase-like genes from British Columbia forest soils.</title>
        <authorList>
            <person name="Chitteranjan S."/>
            <person name="Radomski C.C."/>
            <person name="Chow M.L."/>
            <person name="Davies J."/>
            <person name="Axelrood P.E."/>
        </authorList>
    </citation>
    <scope>NUCLEOTIDE SEQUENCE</scope>
</reference>